<dbReference type="EMBL" id="JAFHKP010000023">
    <property type="protein sequence ID" value="KAG5478919.1"/>
    <property type="molecule type" value="Genomic_DNA"/>
</dbReference>
<dbReference type="GeneID" id="94172699"/>
<comment type="caution">
    <text evidence="2">The sequence shown here is derived from an EMBL/GenBank/DDBJ whole genome shotgun (WGS) entry which is preliminary data.</text>
</comment>
<sequence>MGSSCTKTQAAINGEGHEGKESFHNEGETTVNDTNVAAESKCQQSGKDGEAESIEAKGMQKVQDDHEENTQDAGDLKQAGAMGGDAEKGQKIADDAENQVNGSS</sequence>
<feature type="compositionally biased region" description="Basic and acidic residues" evidence="1">
    <location>
        <begin position="85"/>
        <end position="94"/>
    </location>
</feature>
<evidence type="ECO:0000313" key="2">
    <source>
        <dbReference type="EMBL" id="KAG5478919.1"/>
    </source>
</evidence>
<feature type="compositionally biased region" description="Polar residues" evidence="1">
    <location>
        <begin position="1"/>
        <end position="11"/>
    </location>
</feature>
<feature type="compositionally biased region" description="Basic and acidic residues" evidence="1">
    <location>
        <begin position="15"/>
        <end position="27"/>
    </location>
</feature>
<protein>
    <submittedName>
        <fullName evidence="2">Uncharacterized protein</fullName>
    </submittedName>
</protein>
<dbReference type="RefSeq" id="XP_067692977.1">
    <property type="nucleotide sequence ID" value="XM_067837189.1"/>
</dbReference>
<feature type="region of interest" description="Disordered" evidence="1">
    <location>
        <begin position="1"/>
        <end position="104"/>
    </location>
</feature>
<feature type="compositionally biased region" description="Polar residues" evidence="1">
    <location>
        <begin position="28"/>
        <end position="46"/>
    </location>
</feature>
<name>A0A836GRS5_LEIEN</name>
<evidence type="ECO:0000256" key="1">
    <source>
        <dbReference type="SAM" id="MobiDB-lite"/>
    </source>
</evidence>
<evidence type="ECO:0000313" key="3">
    <source>
        <dbReference type="Proteomes" id="UP000674179"/>
    </source>
</evidence>
<keyword evidence="3" id="KW-1185">Reference proteome</keyword>
<accession>A0A836GRS5</accession>
<dbReference type="OrthoDB" id="262511at2759"/>
<organism evidence="2 3">
    <name type="scientific">Leishmania enriettii</name>
    <dbReference type="NCBI Taxonomy" id="5663"/>
    <lineage>
        <taxon>Eukaryota</taxon>
        <taxon>Discoba</taxon>
        <taxon>Euglenozoa</taxon>
        <taxon>Kinetoplastea</taxon>
        <taxon>Metakinetoplastina</taxon>
        <taxon>Trypanosomatida</taxon>
        <taxon>Trypanosomatidae</taxon>
        <taxon>Leishmaniinae</taxon>
        <taxon>Leishmania</taxon>
    </lineage>
</organism>
<proteinExistence type="predicted"/>
<dbReference type="KEGG" id="lenr:94172699"/>
<dbReference type="AlphaFoldDB" id="A0A836GRS5"/>
<gene>
    <name evidence="2" type="ORF">CUR178_05500</name>
</gene>
<reference evidence="2 3" key="1">
    <citation type="submission" date="2021-02" db="EMBL/GenBank/DDBJ databases">
        <title>Leishmania (Mundinia) enrietti genome sequencing and assembly.</title>
        <authorList>
            <person name="Almutairi H."/>
            <person name="Gatherer D."/>
        </authorList>
    </citation>
    <scope>NUCLEOTIDE SEQUENCE [LARGE SCALE GENOMIC DNA]</scope>
    <source>
        <strain evidence="2">CUR178</strain>
    </source>
</reference>
<dbReference type="Proteomes" id="UP000674179">
    <property type="component" value="Chromosome 23"/>
</dbReference>